<organism evidence="2 3">
    <name type="scientific">Cystoisospora suis</name>
    <dbReference type="NCBI Taxonomy" id="483139"/>
    <lineage>
        <taxon>Eukaryota</taxon>
        <taxon>Sar</taxon>
        <taxon>Alveolata</taxon>
        <taxon>Apicomplexa</taxon>
        <taxon>Conoidasida</taxon>
        <taxon>Coccidia</taxon>
        <taxon>Eucoccidiorida</taxon>
        <taxon>Eimeriorina</taxon>
        <taxon>Sarcocystidae</taxon>
        <taxon>Cystoisospora</taxon>
    </lineage>
</organism>
<feature type="non-terminal residue" evidence="2">
    <location>
        <position position="1"/>
    </location>
</feature>
<dbReference type="GeneID" id="94432532"/>
<feature type="compositionally biased region" description="Basic residues" evidence="1">
    <location>
        <begin position="1"/>
        <end position="11"/>
    </location>
</feature>
<feature type="region of interest" description="Disordered" evidence="1">
    <location>
        <begin position="1"/>
        <end position="46"/>
    </location>
</feature>
<feature type="compositionally biased region" description="Basic and acidic residues" evidence="1">
    <location>
        <begin position="424"/>
        <end position="440"/>
    </location>
</feature>
<feature type="region of interest" description="Disordered" evidence="1">
    <location>
        <begin position="409"/>
        <end position="497"/>
    </location>
</feature>
<accession>A0A2C6KHF2</accession>
<protein>
    <submittedName>
        <fullName evidence="2">Uncharacterized protein</fullName>
    </submittedName>
</protein>
<feature type="compositionally biased region" description="Polar residues" evidence="1">
    <location>
        <begin position="243"/>
        <end position="258"/>
    </location>
</feature>
<proteinExistence type="predicted"/>
<evidence type="ECO:0000256" key="1">
    <source>
        <dbReference type="SAM" id="MobiDB-lite"/>
    </source>
</evidence>
<feature type="compositionally biased region" description="Low complexity" evidence="1">
    <location>
        <begin position="409"/>
        <end position="418"/>
    </location>
</feature>
<dbReference type="EMBL" id="MIGC01005401">
    <property type="protein sequence ID" value="PHJ16977.1"/>
    <property type="molecule type" value="Genomic_DNA"/>
</dbReference>
<keyword evidence="3" id="KW-1185">Reference proteome</keyword>
<feature type="compositionally biased region" description="Low complexity" evidence="1">
    <location>
        <begin position="104"/>
        <end position="113"/>
    </location>
</feature>
<dbReference type="VEuPathDB" id="ToxoDB:CSUI_009205"/>
<name>A0A2C6KHF2_9APIC</name>
<comment type="caution">
    <text evidence="2">The sequence shown here is derived from an EMBL/GenBank/DDBJ whole genome shotgun (WGS) entry which is preliminary data.</text>
</comment>
<dbReference type="Proteomes" id="UP000221165">
    <property type="component" value="Unassembled WGS sequence"/>
</dbReference>
<feature type="compositionally biased region" description="Low complexity" evidence="1">
    <location>
        <begin position="76"/>
        <end position="90"/>
    </location>
</feature>
<dbReference type="AlphaFoldDB" id="A0A2C6KHF2"/>
<feature type="compositionally biased region" description="Polar residues" evidence="1">
    <location>
        <begin position="23"/>
        <end position="46"/>
    </location>
</feature>
<feature type="compositionally biased region" description="Low complexity" evidence="1">
    <location>
        <begin position="470"/>
        <end position="486"/>
    </location>
</feature>
<evidence type="ECO:0000313" key="2">
    <source>
        <dbReference type="EMBL" id="PHJ16977.1"/>
    </source>
</evidence>
<evidence type="ECO:0000313" key="3">
    <source>
        <dbReference type="Proteomes" id="UP000221165"/>
    </source>
</evidence>
<feature type="compositionally biased region" description="Polar residues" evidence="1">
    <location>
        <begin position="205"/>
        <end position="233"/>
    </location>
</feature>
<feature type="compositionally biased region" description="Low complexity" evidence="1">
    <location>
        <begin position="152"/>
        <end position="193"/>
    </location>
</feature>
<feature type="compositionally biased region" description="Basic and acidic residues" evidence="1">
    <location>
        <begin position="12"/>
        <end position="22"/>
    </location>
</feature>
<feature type="region of interest" description="Disordered" evidence="1">
    <location>
        <begin position="66"/>
        <end position="128"/>
    </location>
</feature>
<dbReference type="RefSeq" id="XP_067918702.1">
    <property type="nucleotide sequence ID" value="XM_068069321.1"/>
</dbReference>
<sequence length="497" mass="48670">KKEKKKKKDHHHHEEREEKKDTSVVTGASSATDRPSPSNNVPSSTASAAANLVALTESFANFGVSDSSASGGLIASPPITSSSPFPSQSPGVGVDNKGGHTKNSDGLSSTNDGSGLGDLGLGSASEADRKVQAAKAAIAALYSNNTSSSFGFPQPSSSFGLSPDPSAASLSGLGTAAASSSDNTLLQSSFFGQPTPPPPTFPSAGITTARSVSTSTGGWPTTNANSSATSGVSTPGGWPAWPTTATGVNTPDEQKRNTSMGQDLFACAPPVAGAGGSGFFGSPSTSGVVSSGPFSNVPATTAMAPSGGGGGSGLLGGGTYGVNGSAGSVTGATASAAGRGRGQGCFGMVGGTGGATGVTSGGTGSISMKLEDITPTKIDISASTNTGNANAFSSLNALDAFALAGKVQAASSSVSQKQQETDDSEKKSLSKEDGTKDSSRLDSFGFDNTLSAPWGSGGSTAPSTQNLPPAGGNASFGFSTSSSTSNKAPLTEEFLLI</sequence>
<feature type="region of interest" description="Disordered" evidence="1">
    <location>
        <begin position="152"/>
        <end position="258"/>
    </location>
</feature>
<reference evidence="2 3" key="1">
    <citation type="journal article" date="2017" name="Int. J. Parasitol.">
        <title>The genome of the protozoan parasite Cystoisospora suis and a reverse vaccinology approach to identify vaccine candidates.</title>
        <authorList>
            <person name="Palmieri N."/>
            <person name="Shrestha A."/>
            <person name="Ruttkowski B."/>
            <person name="Beck T."/>
            <person name="Vogl C."/>
            <person name="Tomley F."/>
            <person name="Blake D.P."/>
            <person name="Joachim A."/>
        </authorList>
    </citation>
    <scope>NUCLEOTIDE SEQUENCE [LARGE SCALE GENOMIC DNA]</scope>
    <source>
        <strain evidence="2 3">Wien I</strain>
    </source>
</reference>
<gene>
    <name evidence="2" type="ORF">CSUI_009205</name>
</gene>